<dbReference type="NCBIfam" id="NF000622">
    <property type="entry name" value="PRK00021.3-3"/>
    <property type="match status" value="1"/>
</dbReference>
<evidence type="ECO:0000259" key="8">
    <source>
        <dbReference type="Pfam" id="PF01416"/>
    </source>
</evidence>
<dbReference type="InterPro" id="IPR001406">
    <property type="entry name" value="PsdUridine_synth_TruA"/>
</dbReference>
<comment type="catalytic activity">
    <reaction evidence="4 7">
        <text>uridine(38/39/40) in tRNA = pseudouridine(38/39/40) in tRNA</text>
        <dbReference type="Rhea" id="RHEA:22376"/>
        <dbReference type="Rhea" id="RHEA-COMP:10085"/>
        <dbReference type="Rhea" id="RHEA-COMP:10087"/>
        <dbReference type="ChEBI" id="CHEBI:65314"/>
        <dbReference type="ChEBI" id="CHEBI:65315"/>
        <dbReference type="EC" id="5.4.99.12"/>
    </reaction>
</comment>
<organism evidence="9 10">
    <name type="scientific">Haloarcula pellucida</name>
    <dbReference type="NCBI Taxonomy" id="1427151"/>
    <lineage>
        <taxon>Archaea</taxon>
        <taxon>Methanobacteriati</taxon>
        <taxon>Methanobacteriota</taxon>
        <taxon>Stenosarchaea group</taxon>
        <taxon>Halobacteria</taxon>
        <taxon>Halobacteriales</taxon>
        <taxon>Haloarculaceae</taxon>
        <taxon>Haloarcula</taxon>
    </lineage>
</organism>
<dbReference type="GO" id="GO:0003723">
    <property type="term" value="F:RNA binding"/>
    <property type="evidence" value="ECO:0007669"/>
    <property type="project" value="InterPro"/>
</dbReference>
<sequence length="267" mass="28651">MRAYRVTYDGRPYNGFQRQPDVPTVEDELLDALDRLGVRERSAGPPEGYAAAGRTDAGVSAVAQTVAFEAPGWLSPAAFNSELPASVRAWASADVPEGFHATHDASERTYAYHLYAPDADEGRARDAFAALRGDHDFHNLTPDDEGTVRTLDGDLARDGDYLVFELRAGGFCRQLVRRVVGLVAEIARGESPPSKVDRVLGSDPLSGPEGVAPAPAYPLVLTDVTYPAVSFAPDPDARSSAREVFADLRAERQTAARIAGTVRDGLP</sequence>
<feature type="binding site" evidence="4 6">
    <location>
        <position position="110"/>
    </location>
    <ligand>
        <name>substrate</name>
    </ligand>
</feature>
<comment type="caution">
    <text evidence="4">Lacks conserved residue(s) required for the propagation of feature annotation.</text>
</comment>
<dbReference type="HAMAP" id="MF_00171">
    <property type="entry name" value="TruA"/>
    <property type="match status" value="1"/>
</dbReference>
<evidence type="ECO:0000256" key="3">
    <source>
        <dbReference type="ARBA" id="ARBA00023235"/>
    </source>
</evidence>
<evidence type="ECO:0000256" key="4">
    <source>
        <dbReference type="HAMAP-Rule" id="MF_00171"/>
    </source>
</evidence>
<evidence type="ECO:0000256" key="5">
    <source>
        <dbReference type="PIRSR" id="PIRSR001430-1"/>
    </source>
</evidence>
<dbReference type="Proteomes" id="UP000605784">
    <property type="component" value="Unassembled WGS sequence"/>
</dbReference>
<comment type="function">
    <text evidence="4">Formation of pseudouridine at positions 38, 39 and 40 in the anticodon stem and loop of transfer RNAs.</text>
</comment>
<evidence type="ECO:0000256" key="6">
    <source>
        <dbReference type="PIRSR" id="PIRSR001430-2"/>
    </source>
</evidence>
<protein>
    <recommendedName>
        <fullName evidence="4">tRNA pseudouridine synthase A</fullName>
        <ecNumber evidence="4">5.4.99.12</ecNumber>
    </recommendedName>
    <alternativeName>
        <fullName evidence="4">tRNA pseudouridine(38-40) synthase</fullName>
    </alternativeName>
    <alternativeName>
        <fullName evidence="4">tRNA pseudouridylate synthase I</fullName>
    </alternativeName>
    <alternativeName>
        <fullName evidence="4">tRNA-uridine isomerase I</fullName>
    </alternativeName>
</protein>
<dbReference type="EMBL" id="BMOU01000002">
    <property type="protein sequence ID" value="GGN91725.1"/>
    <property type="molecule type" value="Genomic_DNA"/>
</dbReference>
<name>A0A830GKI3_9EURY</name>
<dbReference type="PIRSF" id="PIRSF001430">
    <property type="entry name" value="tRNA_psdUrid_synth"/>
    <property type="match status" value="1"/>
</dbReference>
<dbReference type="Gene3D" id="3.30.70.660">
    <property type="entry name" value="Pseudouridine synthase I, catalytic domain, C-terminal subdomain"/>
    <property type="match status" value="1"/>
</dbReference>
<keyword evidence="3 4" id="KW-0413">Isomerase</keyword>
<keyword evidence="10" id="KW-1185">Reference proteome</keyword>
<dbReference type="EC" id="5.4.99.12" evidence="4"/>
<dbReference type="SUPFAM" id="SSF55120">
    <property type="entry name" value="Pseudouridine synthase"/>
    <property type="match status" value="1"/>
</dbReference>
<evidence type="ECO:0000256" key="2">
    <source>
        <dbReference type="ARBA" id="ARBA00022694"/>
    </source>
</evidence>
<feature type="domain" description="Pseudouridine synthase I TruA alpha/beta" evidence="8">
    <location>
        <begin position="127"/>
        <end position="227"/>
    </location>
</feature>
<evidence type="ECO:0000313" key="10">
    <source>
        <dbReference type="Proteomes" id="UP000605784"/>
    </source>
</evidence>
<dbReference type="AlphaFoldDB" id="A0A830GKI3"/>
<dbReference type="InterPro" id="IPR020097">
    <property type="entry name" value="PsdUridine_synth_TruA_a/b_dom"/>
</dbReference>
<evidence type="ECO:0000313" key="9">
    <source>
        <dbReference type="EMBL" id="GGN91725.1"/>
    </source>
</evidence>
<dbReference type="InterPro" id="IPR020103">
    <property type="entry name" value="PsdUridine_synth_cat_dom_sf"/>
</dbReference>
<dbReference type="Pfam" id="PF01416">
    <property type="entry name" value="PseudoU_synth_1"/>
    <property type="match status" value="1"/>
</dbReference>
<comment type="caution">
    <text evidence="9">The sequence shown here is derived from an EMBL/GenBank/DDBJ whole genome shotgun (WGS) entry which is preliminary data.</text>
</comment>
<dbReference type="PANTHER" id="PTHR11142">
    <property type="entry name" value="PSEUDOURIDYLATE SYNTHASE"/>
    <property type="match status" value="1"/>
</dbReference>
<proteinExistence type="inferred from homology"/>
<dbReference type="RefSeq" id="WP_188996066.1">
    <property type="nucleotide sequence ID" value="NZ_BMOU01000002.1"/>
</dbReference>
<reference evidence="9" key="2">
    <citation type="submission" date="2020-09" db="EMBL/GenBank/DDBJ databases">
        <authorList>
            <person name="Sun Q."/>
            <person name="Ohkuma M."/>
        </authorList>
    </citation>
    <scope>NUCLEOTIDE SEQUENCE</scope>
    <source>
        <strain evidence="9">JCM 17820</strain>
    </source>
</reference>
<feature type="active site" description="Nucleophile" evidence="4 5">
    <location>
        <position position="56"/>
    </location>
</feature>
<evidence type="ECO:0000256" key="1">
    <source>
        <dbReference type="ARBA" id="ARBA00009375"/>
    </source>
</evidence>
<dbReference type="InterPro" id="IPR020094">
    <property type="entry name" value="TruA/RsuA/RluB/E/F_N"/>
</dbReference>
<dbReference type="InterPro" id="IPR020095">
    <property type="entry name" value="PsdUridine_synth_TruA_C"/>
</dbReference>
<dbReference type="GO" id="GO:0031119">
    <property type="term" value="P:tRNA pseudouridine synthesis"/>
    <property type="evidence" value="ECO:0007669"/>
    <property type="project" value="UniProtKB-UniRule"/>
</dbReference>
<dbReference type="PANTHER" id="PTHR11142:SF0">
    <property type="entry name" value="TRNA PSEUDOURIDINE SYNTHASE-LIKE 1"/>
    <property type="match status" value="1"/>
</dbReference>
<reference evidence="9" key="1">
    <citation type="journal article" date="2014" name="Int. J. Syst. Evol. Microbiol.">
        <title>Complete genome sequence of Corynebacterium casei LMG S-19264T (=DSM 44701T), isolated from a smear-ripened cheese.</title>
        <authorList>
            <consortium name="US DOE Joint Genome Institute (JGI-PGF)"/>
            <person name="Walter F."/>
            <person name="Albersmeier A."/>
            <person name="Kalinowski J."/>
            <person name="Ruckert C."/>
        </authorList>
    </citation>
    <scope>NUCLEOTIDE SEQUENCE</scope>
    <source>
        <strain evidence="9">JCM 17820</strain>
    </source>
</reference>
<gene>
    <name evidence="4" type="primary">truA</name>
    <name evidence="9" type="ORF">GCM10009030_15020</name>
</gene>
<dbReference type="Gene3D" id="3.30.70.580">
    <property type="entry name" value="Pseudouridine synthase I, catalytic domain, N-terminal subdomain"/>
    <property type="match status" value="1"/>
</dbReference>
<keyword evidence="2 4" id="KW-0819">tRNA processing</keyword>
<comment type="similarity">
    <text evidence="1 4 7">Belongs to the tRNA pseudouridine synthase TruA family.</text>
</comment>
<accession>A0A830GKI3</accession>
<dbReference type="GO" id="GO:0160147">
    <property type="term" value="F:tRNA pseudouridine(38-40) synthase activity"/>
    <property type="evidence" value="ECO:0007669"/>
    <property type="project" value="UniProtKB-EC"/>
</dbReference>
<evidence type="ECO:0000256" key="7">
    <source>
        <dbReference type="RuleBase" id="RU003792"/>
    </source>
</evidence>